<name>A0ABD7G6J9_AERHY</name>
<dbReference type="Proteomes" id="UP000253075">
    <property type="component" value="Unassembled WGS sequence"/>
</dbReference>
<evidence type="ECO:0000313" key="2">
    <source>
        <dbReference type="Proteomes" id="UP000253075"/>
    </source>
</evidence>
<gene>
    <name evidence="1" type="ORF">C6C11_13270</name>
</gene>
<dbReference type="AlphaFoldDB" id="A0ABD7G6J9"/>
<organism evidence="1 2">
    <name type="scientific">Aeromonas hydrophila</name>
    <dbReference type="NCBI Taxonomy" id="644"/>
    <lineage>
        <taxon>Bacteria</taxon>
        <taxon>Pseudomonadati</taxon>
        <taxon>Pseudomonadota</taxon>
        <taxon>Gammaproteobacteria</taxon>
        <taxon>Aeromonadales</taxon>
        <taxon>Aeromonadaceae</taxon>
        <taxon>Aeromonas</taxon>
    </lineage>
</organism>
<evidence type="ECO:0000313" key="1">
    <source>
        <dbReference type="EMBL" id="RCF48556.1"/>
    </source>
</evidence>
<protein>
    <submittedName>
        <fullName evidence="1">Uncharacterized protein</fullName>
    </submittedName>
</protein>
<comment type="caution">
    <text evidence="1">The sequence shown here is derived from an EMBL/GenBank/DDBJ whole genome shotgun (WGS) entry which is preliminary data.</text>
</comment>
<dbReference type="EMBL" id="PUTQ01000018">
    <property type="protein sequence ID" value="RCF48556.1"/>
    <property type="molecule type" value="Genomic_DNA"/>
</dbReference>
<proteinExistence type="predicted"/>
<accession>A0ABD7G6J9</accession>
<reference evidence="1 2" key="1">
    <citation type="journal article" date="2018" name="PLoS ONE">
        <title>Phenotypic characterization and whole genome analysis of extended-spectrum beta-lactamase-producing bacteria isolated from dogs in Germany.</title>
        <authorList>
            <person name="Boehmer T."/>
            <person name="Vogler A.J."/>
            <person name="Thomas A."/>
            <person name="Sauer S."/>
            <person name="Hergenroether M."/>
            <person name="Straubinger R.K."/>
            <person name="Birdsell D."/>
            <person name="Keim P."/>
            <person name="Sahl J.W."/>
            <person name="Williamson C.H."/>
            <person name="Riehm J.M."/>
        </authorList>
    </citation>
    <scope>NUCLEOTIDE SEQUENCE [LARGE SCALE GENOMIC DNA]</scope>
    <source>
        <strain evidence="1 2">AFG_SD03_1510_Ahy_093</strain>
    </source>
</reference>
<sequence length="62" mass="6917">MAWAYKTPIEQFDNQYSQQTETLAFDSVMARIPAHYLSAQFAENVNELAFHQKGVGALVAAP</sequence>
<dbReference type="RefSeq" id="WP_113995182.1">
    <property type="nucleotide sequence ID" value="NZ_JACLAM010000001.1"/>
</dbReference>
<reference evidence="2" key="2">
    <citation type="submission" date="2018-02" db="EMBL/GenBank/DDBJ databases">
        <title>Phenotypic characterization and whole genome analysis of multidrug-resistant, extended-spectrum beta-lactamase-producing bacteria isolated from dogs in Germany.</title>
        <authorList>
            <person name="Williamson C."/>
        </authorList>
    </citation>
    <scope>NUCLEOTIDE SEQUENCE [LARGE SCALE GENOMIC DNA]</scope>
    <source>
        <strain evidence="2">AFG_SD03_1510_Ahy_093</strain>
    </source>
</reference>